<dbReference type="Gene3D" id="3.40.50.920">
    <property type="match status" value="1"/>
</dbReference>
<dbReference type="CDD" id="cd07034">
    <property type="entry name" value="TPP_PYR_PFOR_IOR-alpha_like"/>
    <property type="match status" value="1"/>
</dbReference>
<comment type="subunit">
    <text evidence="1">Heterotetramer of one alpha, one beta, one delta and one gamma chain.</text>
</comment>
<keyword evidence="2" id="KW-0560">Oxidoreductase</keyword>
<dbReference type="InterPro" id="IPR002880">
    <property type="entry name" value="Pyrv_Fd/Flavodoxin_OxRdtase_N"/>
</dbReference>
<accession>A0AAP2RF36</accession>
<dbReference type="SUPFAM" id="SSF52922">
    <property type="entry name" value="TK C-terminal domain-like"/>
    <property type="match status" value="1"/>
</dbReference>
<dbReference type="PANTHER" id="PTHR32154">
    <property type="entry name" value="PYRUVATE-FLAVODOXIN OXIDOREDUCTASE-RELATED"/>
    <property type="match status" value="1"/>
</dbReference>
<dbReference type="GO" id="GO:0006979">
    <property type="term" value="P:response to oxidative stress"/>
    <property type="evidence" value="ECO:0007669"/>
    <property type="project" value="TreeGrafter"/>
</dbReference>
<evidence type="ECO:0000259" key="4">
    <source>
        <dbReference type="Pfam" id="PF17147"/>
    </source>
</evidence>
<dbReference type="InterPro" id="IPR009014">
    <property type="entry name" value="Transketo_C/PFOR_II"/>
</dbReference>
<dbReference type="InterPro" id="IPR050722">
    <property type="entry name" value="Pyruvate:ferred/Flavod_OxRd"/>
</dbReference>
<evidence type="ECO:0000259" key="3">
    <source>
        <dbReference type="Pfam" id="PF01855"/>
    </source>
</evidence>
<evidence type="ECO:0000313" key="5">
    <source>
        <dbReference type="EMBL" id="MCD1295957.1"/>
    </source>
</evidence>
<dbReference type="FunFam" id="3.40.50.920:FF:000010">
    <property type="entry name" value="Pyruvate ferredoxin oxidoreductase, alpha subunit"/>
    <property type="match status" value="1"/>
</dbReference>
<dbReference type="AlphaFoldDB" id="A0AAP2RF36"/>
<reference evidence="5 6" key="1">
    <citation type="submission" date="2017-11" db="EMBL/GenBank/DDBJ databases">
        <title>Isolation and Characterization of Family Methanocellaceae Species from Potential Methane Hydrate Area Offshore Southwestern Taiwan.</title>
        <authorList>
            <person name="Zhang W.-L."/>
            <person name="Chen W.-C."/>
            <person name="Lai M.-C."/>
            <person name="Chen S.-C."/>
        </authorList>
    </citation>
    <scope>NUCLEOTIDE SEQUENCE [LARGE SCALE GENOMIC DNA]</scope>
    <source>
        <strain evidence="5 6">CWC-04</strain>
    </source>
</reference>
<evidence type="ECO:0000313" key="6">
    <source>
        <dbReference type="Proteomes" id="UP001320159"/>
    </source>
</evidence>
<dbReference type="Pfam" id="PF01855">
    <property type="entry name" value="POR_N"/>
    <property type="match status" value="1"/>
</dbReference>
<dbReference type="Gene3D" id="3.40.50.970">
    <property type="match status" value="1"/>
</dbReference>
<dbReference type="EMBL" id="PGCK01000012">
    <property type="protein sequence ID" value="MCD1295957.1"/>
    <property type="molecule type" value="Genomic_DNA"/>
</dbReference>
<evidence type="ECO:0000256" key="1">
    <source>
        <dbReference type="ARBA" id="ARBA00011595"/>
    </source>
</evidence>
<dbReference type="GO" id="GO:0016903">
    <property type="term" value="F:oxidoreductase activity, acting on the aldehyde or oxo group of donors"/>
    <property type="evidence" value="ECO:0007669"/>
    <property type="project" value="UniProtKB-ARBA"/>
</dbReference>
<dbReference type="GO" id="GO:0019752">
    <property type="term" value="P:carboxylic acid metabolic process"/>
    <property type="evidence" value="ECO:0007669"/>
    <property type="project" value="UniProtKB-ARBA"/>
</dbReference>
<organism evidence="5 6">
    <name type="scientific">Methanooceanicella nereidis</name>
    <dbReference type="NCBI Taxonomy" id="2052831"/>
    <lineage>
        <taxon>Archaea</taxon>
        <taxon>Methanobacteriati</taxon>
        <taxon>Methanobacteriota</taxon>
        <taxon>Stenosarchaea group</taxon>
        <taxon>Methanomicrobia</taxon>
        <taxon>Methanocellales</taxon>
        <taxon>Methanocellaceae</taxon>
        <taxon>Methanooceanicella</taxon>
    </lineage>
</organism>
<dbReference type="RefSeq" id="WP_230742818.1">
    <property type="nucleotide sequence ID" value="NZ_PGCK01000012.1"/>
</dbReference>
<name>A0AAP2RF36_9EURY</name>
<dbReference type="SUPFAM" id="SSF52518">
    <property type="entry name" value="Thiamin diphosphate-binding fold (THDP-binding)"/>
    <property type="match status" value="1"/>
</dbReference>
<comment type="caution">
    <text evidence="5">The sequence shown here is derived from an EMBL/GenBank/DDBJ whole genome shotgun (WGS) entry which is preliminary data.</text>
</comment>
<dbReference type="InterPro" id="IPR033412">
    <property type="entry name" value="PFOR_II"/>
</dbReference>
<dbReference type="GO" id="GO:0044272">
    <property type="term" value="P:sulfur compound biosynthetic process"/>
    <property type="evidence" value="ECO:0007669"/>
    <property type="project" value="UniProtKB-ARBA"/>
</dbReference>
<protein>
    <submittedName>
        <fullName evidence="5">Pyruvate ferredoxin oxidoreductase</fullName>
    </submittedName>
</protein>
<dbReference type="FunFam" id="3.40.50.970:FF:000012">
    <property type="entry name" value="Pyruvate:ferredoxin (Flavodoxin) oxidoreductase"/>
    <property type="match status" value="1"/>
</dbReference>
<feature type="domain" description="Pyruvate flavodoxin/ferredoxin oxidoreductase pyrimidine binding" evidence="3">
    <location>
        <begin position="16"/>
        <end position="240"/>
    </location>
</feature>
<dbReference type="InterPro" id="IPR029061">
    <property type="entry name" value="THDP-binding"/>
</dbReference>
<evidence type="ECO:0000256" key="2">
    <source>
        <dbReference type="ARBA" id="ARBA00023002"/>
    </source>
</evidence>
<dbReference type="Pfam" id="PF17147">
    <property type="entry name" value="PFOR_II"/>
    <property type="match status" value="1"/>
</dbReference>
<sequence>MAKMAVIEGSHAIAEAAKVCRPAVVSAYPITPQTHIVEDISQMIADGELMNCEYVRTESEFSAASVILGAAAAGTRVFSATSSQGAVLMYEVLFSMAGMRLPGVLAMANRSVSSPLSIWNDHQDAISARDNGWIQLWAEDNQEAADMIVQAFKIGEDRRILLPVMVNLDGFLITHTYEPVEILDQNMVDEFLPPYEPLYKLDPKDPVTMGALAQPEYYTEARYMIHYAQLCAKDVIEEVAEEFGKKFGRYKGGLIDTYKMEGAEVVLISMGSVIGTMKDAVDEMRAEGIPVGIVKIRSYRPFPVEALREALKGAKVVCVLDKNISMGMEGAVFTDLKAALYNVKGSPDILGFIIGLGGRDITITDIKNLTNKGFAKMRGEKVSEMEWYKLDVDILPEGI</sequence>
<feature type="domain" description="Pyruvate:ferredoxin oxidoreductase core" evidence="4">
    <location>
        <begin position="263"/>
        <end position="366"/>
    </location>
</feature>
<keyword evidence="6" id="KW-1185">Reference proteome</keyword>
<gene>
    <name evidence="5" type="primary">porA</name>
    <name evidence="5" type="ORF">CUJ83_13220</name>
</gene>
<keyword evidence="5" id="KW-0670">Pyruvate</keyword>
<dbReference type="PANTHER" id="PTHR32154:SF0">
    <property type="entry name" value="PYRUVATE-FLAVODOXIN OXIDOREDUCTASE-RELATED"/>
    <property type="match status" value="1"/>
</dbReference>
<dbReference type="Proteomes" id="UP001320159">
    <property type="component" value="Unassembled WGS sequence"/>
</dbReference>
<proteinExistence type="predicted"/>